<sequence length="303" mass="35652">MAFSRFIPRPADKHREAIQHMLETLLRQVYRTPVPIIPEHVQRLLAIDLQPLDLQATDDEELPFFMPWTASRLANHEISAACIEATDALRQIDENLQVHHSPLFKFDSYRLWDLCTWVRPMCQRLEWEVRYAPRTPTRGWFETIDSLSGWRCYDALPFCKRLQSIVDPNADSFWCPENHWTLPGDHPHIKISLYHSMVGIPGLMTRGELLTILAVMISRLERDHRRRHLIVPVMLFSFMGPRHGRILLAHFNGSKLIVRMTRMYRFLLGEHQFEENLFLFTRYLASATNPRDDTTRLPTMAEI</sequence>
<keyword evidence="2" id="KW-1185">Reference proteome</keyword>
<reference evidence="1" key="2">
    <citation type="submission" date="2020-02" db="EMBL/GenBank/DDBJ databases">
        <authorList>
            <person name="Gilchrist C.L.M."/>
            <person name="Chooi Y.-H."/>
        </authorList>
    </citation>
    <scope>NUCLEOTIDE SEQUENCE</scope>
    <source>
        <strain evidence="1">MST-FP2251</strain>
    </source>
</reference>
<dbReference type="EMBL" id="VCAU01000016">
    <property type="protein sequence ID" value="KAF9891859.1"/>
    <property type="molecule type" value="Genomic_DNA"/>
</dbReference>
<reference evidence="1" key="1">
    <citation type="journal article" date="2019" name="Beilstein J. Org. Chem.">
        <title>Nanangenines: drimane sesquiterpenoids as the dominant metabolite cohort of a novel Australian fungus, Aspergillus nanangensis.</title>
        <authorList>
            <person name="Lacey H.J."/>
            <person name="Gilchrist C.L.M."/>
            <person name="Crombie A."/>
            <person name="Kalaitzis J.A."/>
            <person name="Vuong D."/>
            <person name="Rutledge P.J."/>
            <person name="Turner P."/>
            <person name="Pitt J.I."/>
            <person name="Lacey E."/>
            <person name="Chooi Y.H."/>
            <person name="Piggott A.M."/>
        </authorList>
    </citation>
    <scope>NUCLEOTIDE SEQUENCE</scope>
    <source>
        <strain evidence="1">MST-FP2251</strain>
    </source>
</reference>
<comment type="caution">
    <text evidence="1">The sequence shown here is derived from an EMBL/GenBank/DDBJ whole genome shotgun (WGS) entry which is preliminary data.</text>
</comment>
<evidence type="ECO:0000313" key="1">
    <source>
        <dbReference type="EMBL" id="KAF9891859.1"/>
    </source>
</evidence>
<proteinExistence type="predicted"/>
<name>A0AAD4CSE3_ASPNN</name>
<gene>
    <name evidence="1" type="ORF">FE257_003344</name>
</gene>
<evidence type="ECO:0000313" key="2">
    <source>
        <dbReference type="Proteomes" id="UP001194746"/>
    </source>
</evidence>
<dbReference type="Proteomes" id="UP001194746">
    <property type="component" value="Unassembled WGS sequence"/>
</dbReference>
<accession>A0AAD4CSE3</accession>
<protein>
    <submittedName>
        <fullName evidence="1">Uncharacterized protein</fullName>
    </submittedName>
</protein>
<organism evidence="1 2">
    <name type="scientific">Aspergillus nanangensis</name>
    <dbReference type="NCBI Taxonomy" id="2582783"/>
    <lineage>
        <taxon>Eukaryota</taxon>
        <taxon>Fungi</taxon>
        <taxon>Dikarya</taxon>
        <taxon>Ascomycota</taxon>
        <taxon>Pezizomycotina</taxon>
        <taxon>Eurotiomycetes</taxon>
        <taxon>Eurotiomycetidae</taxon>
        <taxon>Eurotiales</taxon>
        <taxon>Aspergillaceae</taxon>
        <taxon>Aspergillus</taxon>
        <taxon>Aspergillus subgen. Circumdati</taxon>
    </lineage>
</organism>
<dbReference type="AlphaFoldDB" id="A0AAD4CSE3"/>